<dbReference type="InterPro" id="IPR001647">
    <property type="entry name" value="HTH_TetR"/>
</dbReference>
<dbReference type="PRINTS" id="PR00455">
    <property type="entry name" value="HTHTETR"/>
</dbReference>
<keyword evidence="1" id="KW-0805">Transcription regulation</keyword>
<dbReference type="InterPro" id="IPR050109">
    <property type="entry name" value="HTH-type_TetR-like_transc_reg"/>
</dbReference>
<evidence type="ECO:0000313" key="7">
    <source>
        <dbReference type="EMBL" id="KAA0874482.1"/>
    </source>
</evidence>
<dbReference type="PROSITE" id="PS50977">
    <property type="entry name" value="HTH_TETR_2"/>
    <property type="match status" value="1"/>
</dbReference>
<accession>A0A5A9W1M7</accession>
<sequence>MRKTDSHTFPHTGMLVKNKDKSGKVMPRRTPEEAEQTRLNLLNTALRMYAQQGLHQVSLKQIAAQAGVTHGAVYWHFRNRDHLLESLYFHHEMPFEQQFVEQQQAIRQDPVQALADYLRGVLRAVLSRPALRLTYRLFWLQPDQAELAGVYARLQADQALCLSHLLAFLKQARKKKLLKKKFSTQPFAESLAAVLHALLREAVQPALFSPNAEPSPLQEITAEEHSSDVLDYELPEAIEHLIQALIRGLAAG</sequence>
<evidence type="ECO:0000256" key="3">
    <source>
        <dbReference type="ARBA" id="ARBA00023163"/>
    </source>
</evidence>
<organism evidence="7 8">
    <name type="scientific">Nitrincola tapanii</name>
    <dbReference type="NCBI Taxonomy" id="1708751"/>
    <lineage>
        <taxon>Bacteria</taxon>
        <taxon>Pseudomonadati</taxon>
        <taxon>Pseudomonadota</taxon>
        <taxon>Gammaproteobacteria</taxon>
        <taxon>Oceanospirillales</taxon>
        <taxon>Oceanospirillaceae</taxon>
        <taxon>Nitrincola</taxon>
    </lineage>
</organism>
<dbReference type="PANTHER" id="PTHR30055:SF240">
    <property type="entry name" value="HTH-TYPE TRANSCRIPTIONAL REGULATOR ACRR"/>
    <property type="match status" value="1"/>
</dbReference>
<name>A0A5A9W1M7_9GAMM</name>
<keyword evidence="3" id="KW-0804">Transcription</keyword>
<proteinExistence type="predicted"/>
<dbReference type="PANTHER" id="PTHR30055">
    <property type="entry name" value="HTH-TYPE TRANSCRIPTIONAL REGULATOR RUTR"/>
    <property type="match status" value="1"/>
</dbReference>
<evidence type="ECO:0000259" key="6">
    <source>
        <dbReference type="PROSITE" id="PS50977"/>
    </source>
</evidence>
<protein>
    <submittedName>
        <fullName evidence="7">TetR family transcriptional regulator</fullName>
    </submittedName>
</protein>
<dbReference type="Gene3D" id="1.10.357.10">
    <property type="entry name" value="Tetracycline Repressor, domain 2"/>
    <property type="match status" value="1"/>
</dbReference>
<evidence type="ECO:0000256" key="1">
    <source>
        <dbReference type="ARBA" id="ARBA00023015"/>
    </source>
</evidence>
<evidence type="ECO:0000256" key="4">
    <source>
        <dbReference type="PROSITE-ProRule" id="PRU00335"/>
    </source>
</evidence>
<keyword evidence="8" id="KW-1185">Reference proteome</keyword>
<dbReference type="AlphaFoldDB" id="A0A5A9W1M7"/>
<evidence type="ECO:0000256" key="5">
    <source>
        <dbReference type="SAM" id="MobiDB-lite"/>
    </source>
</evidence>
<feature type="DNA-binding region" description="H-T-H motif" evidence="4">
    <location>
        <begin position="58"/>
        <end position="77"/>
    </location>
</feature>
<reference evidence="7 8" key="1">
    <citation type="submission" date="2019-03" db="EMBL/GenBank/DDBJ databases">
        <title>Nitrincola sp. nov. isolated from an Indian soda lake.</title>
        <authorList>
            <person name="Joshi A."/>
            <person name="Thite S.V."/>
            <person name="Joseph N."/>
            <person name="Dhotre D."/>
            <person name="Moorthy M."/>
            <person name="Shouche Y.S."/>
        </authorList>
    </citation>
    <scope>NUCLEOTIDE SEQUENCE [LARGE SCALE GENOMIC DNA]</scope>
    <source>
        <strain evidence="7 8">MEB193</strain>
    </source>
</reference>
<dbReference type="Pfam" id="PF00440">
    <property type="entry name" value="TetR_N"/>
    <property type="match status" value="1"/>
</dbReference>
<dbReference type="Proteomes" id="UP000325302">
    <property type="component" value="Unassembled WGS sequence"/>
</dbReference>
<dbReference type="SUPFAM" id="SSF46689">
    <property type="entry name" value="Homeodomain-like"/>
    <property type="match status" value="1"/>
</dbReference>
<evidence type="ECO:0000256" key="2">
    <source>
        <dbReference type="ARBA" id="ARBA00023125"/>
    </source>
</evidence>
<feature type="compositionally biased region" description="Basic and acidic residues" evidence="5">
    <location>
        <begin position="17"/>
        <end position="34"/>
    </location>
</feature>
<feature type="domain" description="HTH tetR-type" evidence="6">
    <location>
        <begin position="35"/>
        <end position="95"/>
    </location>
</feature>
<dbReference type="OrthoDB" id="5816932at2"/>
<keyword evidence="2 4" id="KW-0238">DNA-binding</keyword>
<dbReference type="GO" id="GO:0003700">
    <property type="term" value="F:DNA-binding transcription factor activity"/>
    <property type="evidence" value="ECO:0007669"/>
    <property type="project" value="TreeGrafter"/>
</dbReference>
<feature type="region of interest" description="Disordered" evidence="5">
    <location>
        <begin position="1"/>
        <end position="34"/>
    </location>
</feature>
<dbReference type="EMBL" id="SMRS01000006">
    <property type="protein sequence ID" value="KAA0874482.1"/>
    <property type="molecule type" value="Genomic_DNA"/>
</dbReference>
<dbReference type="InterPro" id="IPR009057">
    <property type="entry name" value="Homeodomain-like_sf"/>
</dbReference>
<gene>
    <name evidence="7" type="ORF">E1H14_09445</name>
</gene>
<dbReference type="GO" id="GO:0000976">
    <property type="term" value="F:transcription cis-regulatory region binding"/>
    <property type="evidence" value="ECO:0007669"/>
    <property type="project" value="TreeGrafter"/>
</dbReference>
<evidence type="ECO:0000313" key="8">
    <source>
        <dbReference type="Proteomes" id="UP000325302"/>
    </source>
</evidence>
<comment type="caution">
    <text evidence="7">The sequence shown here is derived from an EMBL/GenBank/DDBJ whole genome shotgun (WGS) entry which is preliminary data.</text>
</comment>